<evidence type="ECO:0000256" key="1">
    <source>
        <dbReference type="SAM" id="Phobius"/>
    </source>
</evidence>
<gene>
    <name evidence="2" type="ORF">M2350_000129</name>
</gene>
<dbReference type="Gene3D" id="1.25.10.10">
    <property type="entry name" value="Leucine-rich Repeat Variant"/>
    <property type="match status" value="1"/>
</dbReference>
<dbReference type="PROSITE" id="PS50077">
    <property type="entry name" value="HEAT_REPEAT"/>
    <property type="match status" value="1"/>
</dbReference>
<name>A0ABT2EIG2_9BACT</name>
<organism evidence="2 3">
    <name type="scientific">Candidatus Fervidibacter sacchari</name>
    <dbReference type="NCBI Taxonomy" id="1448929"/>
    <lineage>
        <taxon>Bacteria</taxon>
        <taxon>Candidatus Fervidibacterota</taxon>
        <taxon>Candidatus Fervidibacter</taxon>
    </lineage>
</organism>
<dbReference type="Pfam" id="PF13646">
    <property type="entry name" value="HEAT_2"/>
    <property type="match status" value="1"/>
</dbReference>
<dbReference type="SUPFAM" id="SSF48371">
    <property type="entry name" value="ARM repeat"/>
    <property type="match status" value="1"/>
</dbReference>
<protein>
    <recommendedName>
        <fullName evidence="4">HEAT repeat domain-containing protein</fullName>
    </recommendedName>
</protein>
<comment type="caution">
    <text evidence="2">The sequence shown here is derived from an EMBL/GenBank/DDBJ whole genome shotgun (WGS) entry which is preliminary data.</text>
</comment>
<dbReference type="Proteomes" id="UP001204798">
    <property type="component" value="Unassembled WGS sequence"/>
</dbReference>
<dbReference type="Gene3D" id="1.20.81.30">
    <property type="entry name" value="Type II secretion system (T2SS), domain F"/>
    <property type="match status" value="1"/>
</dbReference>
<dbReference type="EMBL" id="JANUCP010000001">
    <property type="protein sequence ID" value="MCS3917732.1"/>
    <property type="molecule type" value="Genomic_DNA"/>
</dbReference>
<keyword evidence="1" id="KW-0472">Membrane</keyword>
<feature type="transmembrane region" description="Helical" evidence="1">
    <location>
        <begin position="6"/>
        <end position="23"/>
    </location>
</feature>
<keyword evidence="1" id="KW-0812">Transmembrane</keyword>
<accession>A0ABT2EIG2</accession>
<keyword evidence="1" id="KW-1133">Transmembrane helix</keyword>
<sequence>MLWRRIVLVAMTLLVIGALLYFLTKRPLSRQVSPQDLRQFSGQLASLIASGQHSFTECLRLTAQKTSNPYLRGVILSILTSGRPSPLHKAMERYPDVFTEEYIFAVKYGFGMARADAVLRQLSEQWPDDPSKRWEVVRRIIKPLALSSLKDSDWVTRLNGLKALATLEGKDAIPHLLPLLNDPNPRVQAEAKKTLQQLGYKVGE</sequence>
<keyword evidence="3" id="KW-1185">Reference proteome</keyword>
<dbReference type="InterPro" id="IPR016024">
    <property type="entry name" value="ARM-type_fold"/>
</dbReference>
<evidence type="ECO:0000313" key="3">
    <source>
        <dbReference type="Proteomes" id="UP001204798"/>
    </source>
</evidence>
<evidence type="ECO:0000313" key="2">
    <source>
        <dbReference type="EMBL" id="MCS3917732.1"/>
    </source>
</evidence>
<evidence type="ECO:0008006" key="4">
    <source>
        <dbReference type="Google" id="ProtNLM"/>
    </source>
</evidence>
<dbReference type="RefSeq" id="WP_018196085.1">
    <property type="nucleotide sequence ID" value="NZ_CP130454.1"/>
</dbReference>
<reference evidence="2 3" key="1">
    <citation type="submission" date="2022-08" db="EMBL/GenBank/DDBJ databases">
        <title>Bacterial and archaeal communities from various locations to study Microbial Dark Matter (Phase II).</title>
        <authorList>
            <person name="Stepanauskas R."/>
        </authorList>
    </citation>
    <scope>NUCLEOTIDE SEQUENCE [LARGE SCALE GENOMIC DNA]</scope>
    <source>
        <strain evidence="2 3">PD1</strain>
    </source>
</reference>
<dbReference type="InterPro" id="IPR021133">
    <property type="entry name" value="HEAT_type_2"/>
</dbReference>
<proteinExistence type="predicted"/>
<dbReference type="InterPro" id="IPR042094">
    <property type="entry name" value="T2SS_GspF_sf"/>
</dbReference>
<dbReference type="InterPro" id="IPR011989">
    <property type="entry name" value="ARM-like"/>
</dbReference>